<evidence type="ECO:0000313" key="5">
    <source>
        <dbReference type="EMBL" id="CAF4006736.1"/>
    </source>
</evidence>
<comment type="similarity">
    <text evidence="1">Belongs to the heat shock protein 70 family.</text>
</comment>
<dbReference type="GO" id="GO:0005524">
    <property type="term" value="F:ATP binding"/>
    <property type="evidence" value="ECO:0007669"/>
    <property type="project" value="UniProtKB-KW"/>
</dbReference>
<dbReference type="FunFam" id="3.30.30.30:FF:000005">
    <property type="entry name" value="Heat shock protein ssb1"/>
    <property type="match status" value="1"/>
</dbReference>
<name>A0A819NXC1_9BILA</name>
<evidence type="ECO:0000313" key="4">
    <source>
        <dbReference type="EMBL" id="CAF1451057.1"/>
    </source>
</evidence>
<dbReference type="Gene3D" id="3.30.30.30">
    <property type="match status" value="1"/>
</dbReference>
<dbReference type="EMBL" id="CAJOBD010004739">
    <property type="protein sequence ID" value="CAF4006736.1"/>
    <property type="molecule type" value="Genomic_DNA"/>
</dbReference>
<protein>
    <submittedName>
        <fullName evidence="5">Uncharacterized protein</fullName>
    </submittedName>
</protein>
<sequence>MKYWPFKIVDKGGKSKIQVEYKNEIKLLTPVEIFGNRVKKNERITEEYLESSAAAIAYGLDKRTSAKRNVLTLDVSILTIEEDEDIDLHSIITHARFEVLNADLFQSILELVEKSLRDAKMDKSEIDEVVLVEELNKSMRSDEAVAYGGAV</sequence>
<dbReference type="GO" id="GO:0140662">
    <property type="term" value="F:ATP-dependent protein folding chaperone"/>
    <property type="evidence" value="ECO:0007669"/>
    <property type="project" value="InterPro"/>
</dbReference>
<dbReference type="SUPFAM" id="SSF53067">
    <property type="entry name" value="Actin-like ATPase domain"/>
    <property type="match status" value="1"/>
</dbReference>
<dbReference type="Gene3D" id="3.30.420.40">
    <property type="match status" value="1"/>
</dbReference>
<keyword evidence="3" id="KW-0067">ATP-binding</keyword>
<evidence type="ECO:0000256" key="1">
    <source>
        <dbReference type="ARBA" id="ARBA00007381"/>
    </source>
</evidence>
<keyword evidence="2" id="KW-0547">Nucleotide-binding</keyword>
<gene>
    <name evidence="5" type="ORF">JBS370_LOCUS26598</name>
    <name evidence="4" type="ORF">ZHD862_LOCUS35271</name>
</gene>
<evidence type="ECO:0000256" key="3">
    <source>
        <dbReference type="ARBA" id="ARBA00022840"/>
    </source>
</evidence>
<dbReference type="Proteomes" id="UP000663836">
    <property type="component" value="Unassembled WGS sequence"/>
</dbReference>
<dbReference type="InterPro" id="IPR013126">
    <property type="entry name" value="Hsp_70_fam"/>
</dbReference>
<organism evidence="5 6">
    <name type="scientific">Rotaria sordida</name>
    <dbReference type="NCBI Taxonomy" id="392033"/>
    <lineage>
        <taxon>Eukaryota</taxon>
        <taxon>Metazoa</taxon>
        <taxon>Spiralia</taxon>
        <taxon>Gnathifera</taxon>
        <taxon>Rotifera</taxon>
        <taxon>Eurotatoria</taxon>
        <taxon>Bdelloidea</taxon>
        <taxon>Philodinida</taxon>
        <taxon>Philodinidae</taxon>
        <taxon>Rotaria</taxon>
    </lineage>
</organism>
<dbReference type="Pfam" id="PF00012">
    <property type="entry name" value="HSP70"/>
    <property type="match status" value="1"/>
</dbReference>
<dbReference type="EMBL" id="CAJNOT010004958">
    <property type="protein sequence ID" value="CAF1451057.1"/>
    <property type="molecule type" value="Genomic_DNA"/>
</dbReference>
<accession>A0A819NXC1</accession>
<evidence type="ECO:0000256" key="2">
    <source>
        <dbReference type="ARBA" id="ARBA00022741"/>
    </source>
</evidence>
<dbReference type="PANTHER" id="PTHR19375">
    <property type="entry name" value="HEAT SHOCK PROTEIN 70KDA"/>
    <property type="match status" value="1"/>
</dbReference>
<proteinExistence type="inferred from homology"/>
<reference evidence="5" key="1">
    <citation type="submission" date="2021-02" db="EMBL/GenBank/DDBJ databases">
        <authorList>
            <person name="Nowell W R."/>
        </authorList>
    </citation>
    <scope>NUCLEOTIDE SEQUENCE</scope>
</reference>
<dbReference type="InterPro" id="IPR043129">
    <property type="entry name" value="ATPase_NBD"/>
</dbReference>
<comment type="caution">
    <text evidence="5">The sequence shown here is derived from an EMBL/GenBank/DDBJ whole genome shotgun (WGS) entry which is preliminary data.</text>
</comment>
<dbReference type="Proteomes" id="UP000663864">
    <property type="component" value="Unassembled WGS sequence"/>
</dbReference>
<dbReference type="Gene3D" id="3.90.640.10">
    <property type="entry name" value="Actin, Chain A, domain 4"/>
    <property type="match status" value="1"/>
</dbReference>
<dbReference type="AlphaFoldDB" id="A0A819NXC1"/>
<evidence type="ECO:0000313" key="6">
    <source>
        <dbReference type="Proteomes" id="UP000663836"/>
    </source>
</evidence>